<evidence type="ECO:0000313" key="4">
    <source>
        <dbReference type="EMBL" id="CAB5053094.1"/>
    </source>
</evidence>
<feature type="transmembrane region" description="Helical" evidence="1">
    <location>
        <begin position="42"/>
        <end position="65"/>
    </location>
</feature>
<protein>
    <submittedName>
        <fullName evidence="4">Unannotated protein</fullName>
    </submittedName>
</protein>
<accession>A0A6J7TGZ6</accession>
<feature type="transmembrane region" description="Helical" evidence="1">
    <location>
        <begin position="77"/>
        <end position="100"/>
    </location>
</feature>
<name>A0A6J7TGZ6_9ZZZZ</name>
<evidence type="ECO:0000313" key="3">
    <source>
        <dbReference type="EMBL" id="CAB4774386.1"/>
    </source>
</evidence>
<dbReference type="EMBL" id="CAFBQP010000005">
    <property type="protein sequence ID" value="CAB5053094.1"/>
    <property type="molecule type" value="Genomic_DNA"/>
</dbReference>
<feature type="transmembrane region" description="Helical" evidence="1">
    <location>
        <begin position="12"/>
        <end position="36"/>
    </location>
</feature>
<sequence length="164" mass="16650">MAAPAFEPVSERAIGGLVVLAASVSTLSGIVLALVYRPHQYGLLRAAHSGGAAVAVISAIAAHVVGRGGRIKLSRRTVVLVVGTVVVLGAAIATGTSIAWREGAAADRGMFLAGSARVVVSERVVSSRSVLVAFVIHAALGIGSFALVAGRYVRLLWEGRGSAQ</sequence>
<organism evidence="4">
    <name type="scientific">freshwater metagenome</name>
    <dbReference type="NCBI Taxonomy" id="449393"/>
    <lineage>
        <taxon>unclassified sequences</taxon>
        <taxon>metagenomes</taxon>
        <taxon>ecological metagenomes</taxon>
    </lineage>
</organism>
<reference evidence="4" key="1">
    <citation type="submission" date="2020-05" db="EMBL/GenBank/DDBJ databases">
        <authorList>
            <person name="Chiriac C."/>
            <person name="Salcher M."/>
            <person name="Ghai R."/>
            <person name="Kavagutti S V."/>
        </authorList>
    </citation>
    <scope>NUCLEOTIDE SEQUENCE</scope>
</reference>
<evidence type="ECO:0000313" key="2">
    <source>
        <dbReference type="EMBL" id="CAB4723027.1"/>
    </source>
</evidence>
<proteinExistence type="predicted"/>
<keyword evidence="1" id="KW-1133">Transmembrane helix</keyword>
<gene>
    <name evidence="2" type="ORF">UFOPK2602_01877</name>
    <name evidence="3" type="ORF">UFOPK2806_02622</name>
    <name evidence="4" type="ORF">UFOPK4306_00202</name>
</gene>
<evidence type="ECO:0000256" key="1">
    <source>
        <dbReference type="SAM" id="Phobius"/>
    </source>
</evidence>
<keyword evidence="1" id="KW-0472">Membrane</keyword>
<dbReference type="EMBL" id="CAEZXX010000158">
    <property type="protein sequence ID" value="CAB4723027.1"/>
    <property type="molecule type" value="Genomic_DNA"/>
</dbReference>
<dbReference type="EMBL" id="CAEZYY010000071">
    <property type="protein sequence ID" value="CAB4774386.1"/>
    <property type="molecule type" value="Genomic_DNA"/>
</dbReference>
<dbReference type="AlphaFoldDB" id="A0A6J7TGZ6"/>
<keyword evidence="1" id="KW-0812">Transmembrane</keyword>
<feature type="transmembrane region" description="Helical" evidence="1">
    <location>
        <begin position="130"/>
        <end position="150"/>
    </location>
</feature>